<dbReference type="InterPro" id="IPR050832">
    <property type="entry name" value="Bact_Acetyltransf"/>
</dbReference>
<evidence type="ECO:0000259" key="3">
    <source>
        <dbReference type="PROSITE" id="PS51186"/>
    </source>
</evidence>
<dbReference type="Pfam" id="PF00583">
    <property type="entry name" value="Acetyltransf_1"/>
    <property type="match status" value="1"/>
</dbReference>
<evidence type="ECO:0000256" key="1">
    <source>
        <dbReference type="ARBA" id="ARBA00022679"/>
    </source>
</evidence>
<evidence type="ECO:0000313" key="4">
    <source>
        <dbReference type="EMBL" id="NMP27238.1"/>
    </source>
</evidence>
<accession>A0A848MFX6</accession>
<evidence type="ECO:0000256" key="2">
    <source>
        <dbReference type="ARBA" id="ARBA00023315"/>
    </source>
</evidence>
<keyword evidence="2" id="KW-0012">Acyltransferase</keyword>
<dbReference type="Gene3D" id="3.40.630.30">
    <property type="match status" value="1"/>
</dbReference>
<dbReference type="PROSITE" id="PS51186">
    <property type="entry name" value="GNAT"/>
    <property type="match status" value="1"/>
</dbReference>
<dbReference type="SUPFAM" id="SSF55729">
    <property type="entry name" value="Acyl-CoA N-acyltransferases (Nat)"/>
    <property type="match status" value="1"/>
</dbReference>
<dbReference type="Proteomes" id="UP000585363">
    <property type="component" value="Unassembled WGS sequence"/>
</dbReference>
<dbReference type="PANTHER" id="PTHR43877">
    <property type="entry name" value="AMINOALKYLPHOSPHONATE N-ACETYLTRANSFERASE-RELATED-RELATED"/>
    <property type="match status" value="1"/>
</dbReference>
<reference evidence="4 5" key="2">
    <citation type="submission" date="2020-06" db="EMBL/GenBank/DDBJ databases">
        <title>Polyphasic characterization of a Rahnella strain isolated from tree sap.</title>
        <authorList>
            <person name="Kim I.S."/>
        </authorList>
    </citation>
    <scope>NUCLEOTIDE SEQUENCE [LARGE SCALE GENOMIC DNA]</scope>
    <source>
        <strain evidence="4 5">SAP-1</strain>
    </source>
</reference>
<reference evidence="4 5" key="1">
    <citation type="submission" date="2020-01" db="EMBL/GenBank/DDBJ databases">
        <authorList>
            <person name="Lee S.D."/>
        </authorList>
    </citation>
    <scope>NUCLEOTIDE SEQUENCE [LARGE SCALE GENOMIC DNA]</scope>
    <source>
        <strain evidence="4 5">SAP-1</strain>
    </source>
</reference>
<sequence length="185" mass="20005">MRINNVLTISELKKEPYSQDFSRADFMDLSETLVACVRLGASVGFVPPFGQAEALVFWHQLLPAFSAGDRRILVARINGRIVGTVQLVVAMPGNGQHRGDVVKLLVHPDARRQGIARQLMQKIEALALAAGKKLLVLDTVTGSDAQGLYQSLGYELSGTIPGYALSTEGVFEATSVMYKIIGGDF</sequence>
<dbReference type="InterPro" id="IPR016181">
    <property type="entry name" value="Acyl_CoA_acyltransferase"/>
</dbReference>
<keyword evidence="1 4" id="KW-0808">Transferase</keyword>
<comment type="caution">
    <text evidence="4">The sequence shown here is derived from an EMBL/GenBank/DDBJ whole genome shotgun (WGS) entry which is preliminary data.</text>
</comment>
<dbReference type="EMBL" id="JAADJU010000004">
    <property type="protein sequence ID" value="NMP27238.1"/>
    <property type="molecule type" value="Genomic_DNA"/>
</dbReference>
<protein>
    <submittedName>
        <fullName evidence="4">GNAT family N-acetyltransferase</fullName>
    </submittedName>
</protein>
<dbReference type="CDD" id="cd04301">
    <property type="entry name" value="NAT_SF"/>
    <property type="match status" value="1"/>
</dbReference>
<organism evidence="4 5">
    <name type="scientific">Rouxiella aceris</name>
    <dbReference type="NCBI Taxonomy" id="2703884"/>
    <lineage>
        <taxon>Bacteria</taxon>
        <taxon>Pseudomonadati</taxon>
        <taxon>Pseudomonadota</taxon>
        <taxon>Gammaproteobacteria</taxon>
        <taxon>Enterobacterales</taxon>
        <taxon>Yersiniaceae</taxon>
        <taxon>Rouxiella</taxon>
    </lineage>
</organism>
<dbReference type="GO" id="GO:0016747">
    <property type="term" value="F:acyltransferase activity, transferring groups other than amino-acyl groups"/>
    <property type="evidence" value="ECO:0007669"/>
    <property type="project" value="InterPro"/>
</dbReference>
<feature type="domain" description="N-acetyltransferase" evidence="3">
    <location>
        <begin position="24"/>
        <end position="182"/>
    </location>
</feature>
<proteinExistence type="predicted"/>
<gene>
    <name evidence="4" type="ORF">GW590_10210</name>
</gene>
<dbReference type="AlphaFoldDB" id="A0A848MFX6"/>
<dbReference type="PANTHER" id="PTHR43877:SF1">
    <property type="entry name" value="ACETYLTRANSFERASE"/>
    <property type="match status" value="1"/>
</dbReference>
<keyword evidence="5" id="KW-1185">Reference proteome</keyword>
<name>A0A848MFX6_9GAMM</name>
<dbReference type="InterPro" id="IPR000182">
    <property type="entry name" value="GNAT_dom"/>
</dbReference>
<evidence type="ECO:0000313" key="5">
    <source>
        <dbReference type="Proteomes" id="UP000585363"/>
    </source>
</evidence>